<dbReference type="EC" id="2.7.8.8" evidence="4"/>
<keyword evidence="6" id="KW-0444">Lipid biosynthesis</keyword>
<feature type="transmembrane region" description="Helical" evidence="16">
    <location>
        <begin position="191"/>
        <end position="211"/>
    </location>
</feature>
<keyword evidence="13" id="KW-1208">Phospholipid metabolism</keyword>
<feature type="transmembrane region" description="Helical" evidence="16">
    <location>
        <begin position="129"/>
        <end position="147"/>
    </location>
</feature>
<accession>A0A081N2L9</accession>
<dbReference type="EMBL" id="JOKG01000004">
    <property type="protein sequence ID" value="KEQ12692.1"/>
    <property type="molecule type" value="Genomic_DNA"/>
</dbReference>
<evidence type="ECO:0000256" key="14">
    <source>
        <dbReference type="ARBA" id="ARBA00032361"/>
    </source>
</evidence>
<keyword evidence="8 16" id="KW-0812">Transmembrane</keyword>
<dbReference type="InterPro" id="IPR048254">
    <property type="entry name" value="CDP_ALCOHOL_P_TRANSF_CS"/>
</dbReference>
<keyword evidence="10" id="KW-0443">Lipid metabolism</keyword>
<comment type="catalytic activity">
    <reaction evidence="1">
        <text>a CDP-1,2-diacyl-sn-glycerol + L-serine = a 1,2-diacyl-sn-glycero-3-phospho-L-serine + CMP + H(+)</text>
        <dbReference type="Rhea" id="RHEA:16913"/>
        <dbReference type="ChEBI" id="CHEBI:15378"/>
        <dbReference type="ChEBI" id="CHEBI:33384"/>
        <dbReference type="ChEBI" id="CHEBI:57262"/>
        <dbReference type="ChEBI" id="CHEBI:58332"/>
        <dbReference type="ChEBI" id="CHEBI:60377"/>
        <dbReference type="EC" id="2.7.8.8"/>
    </reaction>
</comment>
<keyword evidence="7 15" id="KW-0808">Transferase</keyword>
<dbReference type="InterPro" id="IPR050324">
    <property type="entry name" value="CDP-alcohol_PTase-I"/>
</dbReference>
<evidence type="ECO:0000256" key="10">
    <source>
        <dbReference type="ARBA" id="ARBA00023098"/>
    </source>
</evidence>
<dbReference type="Pfam" id="PF01066">
    <property type="entry name" value="CDP-OH_P_transf"/>
    <property type="match status" value="1"/>
</dbReference>
<dbReference type="GO" id="GO:0008654">
    <property type="term" value="P:phospholipid biosynthetic process"/>
    <property type="evidence" value="ECO:0007669"/>
    <property type="project" value="UniProtKB-KW"/>
</dbReference>
<comment type="caution">
    <text evidence="17">The sequence shown here is derived from an EMBL/GenBank/DDBJ whole genome shotgun (WGS) entry which is preliminary data.</text>
</comment>
<dbReference type="InterPro" id="IPR043130">
    <property type="entry name" value="CDP-OH_PTrfase_TM_dom"/>
</dbReference>
<feature type="transmembrane region" description="Helical" evidence="16">
    <location>
        <begin position="40"/>
        <end position="60"/>
    </location>
</feature>
<evidence type="ECO:0000256" key="4">
    <source>
        <dbReference type="ARBA" id="ARBA00013174"/>
    </source>
</evidence>
<evidence type="ECO:0000256" key="3">
    <source>
        <dbReference type="ARBA" id="ARBA00010441"/>
    </source>
</evidence>
<protein>
    <recommendedName>
        <fullName evidence="5">CDP-diacylglycerol--serine O-phosphatidyltransferase</fullName>
        <ecNumber evidence="4">2.7.8.8</ecNumber>
    </recommendedName>
    <alternativeName>
        <fullName evidence="14">Phosphatidylserine synthase</fullName>
    </alternativeName>
</protein>
<comment type="similarity">
    <text evidence="3 15">Belongs to the CDP-alcohol phosphatidyltransferase class-I family.</text>
</comment>
<comment type="subcellular location">
    <subcellularLocation>
        <location evidence="2">Endomembrane system</location>
        <topology evidence="2">Multi-pass membrane protein</topology>
    </subcellularLocation>
</comment>
<evidence type="ECO:0000256" key="11">
    <source>
        <dbReference type="ARBA" id="ARBA00023136"/>
    </source>
</evidence>
<dbReference type="PROSITE" id="PS00379">
    <property type="entry name" value="CDP_ALCOHOL_P_TRANSF"/>
    <property type="match status" value="1"/>
</dbReference>
<evidence type="ECO:0000256" key="16">
    <source>
        <dbReference type="SAM" id="Phobius"/>
    </source>
</evidence>
<evidence type="ECO:0000256" key="13">
    <source>
        <dbReference type="ARBA" id="ARBA00023264"/>
    </source>
</evidence>
<dbReference type="RefSeq" id="WP_034878033.1">
    <property type="nucleotide sequence ID" value="NZ_JOKG01000004.1"/>
</dbReference>
<dbReference type="InterPro" id="IPR004533">
    <property type="entry name" value="CDP-diaglyc--ser_O-PTrfase"/>
</dbReference>
<feature type="transmembrane region" description="Helical" evidence="16">
    <location>
        <begin position="223"/>
        <end position="241"/>
    </location>
</feature>
<dbReference type="GO" id="GO:0016020">
    <property type="term" value="C:membrane"/>
    <property type="evidence" value="ECO:0007669"/>
    <property type="project" value="InterPro"/>
</dbReference>
<evidence type="ECO:0000256" key="2">
    <source>
        <dbReference type="ARBA" id="ARBA00004127"/>
    </source>
</evidence>
<dbReference type="PANTHER" id="PTHR14269:SF61">
    <property type="entry name" value="CDP-DIACYLGLYCEROL--SERINE O-PHOSPHATIDYLTRANSFERASE"/>
    <property type="match status" value="1"/>
</dbReference>
<evidence type="ECO:0000256" key="12">
    <source>
        <dbReference type="ARBA" id="ARBA00023209"/>
    </source>
</evidence>
<feature type="transmembrane region" description="Helical" evidence="16">
    <location>
        <begin position="159"/>
        <end position="179"/>
    </location>
</feature>
<organism evidence="17 18">
    <name type="scientific">Endozoicomonas montiporae</name>
    <dbReference type="NCBI Taxonomy" id="1027273"/>
    <lineage>
        <taxon>Bacteria</taxon>
        <taxon>Pseudomonadati</taxon>
        <taxon>Pseudomonadota</taxon>
        <taxon>Gammaproteobacteria</taxon>
        <taxon>Oceanospirillales</taxon>
        <taxon>Endozoicomonadaceae</taxon>
        <taxon>Endozoicomonas</taxon>
    </lineage>
</organism>
<evidence type="ECO:0000256" key="8">
    <source>
        <dbReference type="ARBA" id="ARBA00022692"/>
    </source>
</evidence>
<keyword evidence="9 16" id="KW-1133">Transmembrane helix</keyword>
<dbReference type="eggNOG" id="COG1183">
    <property type="taxonomic scope" value="Bacteria"/>
</dbReference>
<feature type="transmembrane region" description="Helical" evidence="16">
    <location>
        <begin position="66"/>
        <end position="83"/>
    </location>
</feature>
<keyword evidence="11 16" id="KW-0472">Membrane</keyword>
<feature type="transmembrane region" description="Helical" evidence="16">
    <location>
        <begin position="247"/>
        <end position="268"/>
    </location>
</feature>
<dbReference type="Proteomes" id="UP000028006">
    <property type="component" value="Unassembled WGS sequence"/>
</dbReference>
<dbReference type="PANTHER" id="PTHR14269">
    <property type="entry name" value="CDP-DIACYLGLYCEROL--GLYCEROL-3-PHOSPHATE 3-PHOSPHATIDYLTRANSFERASE-RELATED"/>
    <property type="match status" value="1"/>
</dbReference>
<evidence type="ECO:0000256" key="6">
    <source>
        <dbReference type="ARBA" id="ARBA00022516"/>
    </source>
</evidence>
<evidence type="ECO:0000313" key="17">
    <source>
        <dbReference type="EMBL" id="KEQ12692.1"/>
    </source>
</evidence>
<evidence type="ECO:0000313" key="18">
    <source>
        <dbReference type="Proteomes" id="UP000028006"/>
    </source>
</evidence>
<name>A0A081N2L9_9GAMM</name>
<feature type="transmembrane region" description="Helical" evidence="16">
    <location>
        <begin position="104"/>
        <end position="123"/>
    </location>
</feature>
<evidence type="ECO:0000256" key="9">
    <source>
        <dbReference type="ARBA" id="ARBA00022989"/>
    </source>
</evidence>
<evidence type="ECO:0000256" key="15">
    <source>
        <dbReference type="RuleBase" id="RU003750"/>
    </source>
</evidence>
<keyword evidence="12" id="KW-0594">Phospholipid biosynthesis</keyword>
<dbReference type="InterPro" id="IPR000462">
    <property type="entry name" value="CDP-OH_P_trans"/>
</dbReference>
<dbReference type="AlphaFoldDB" id="A0A081N2L9"/>
<sequence length="278" mass="30082">MTDRPERPEDSGNAVDGMFPVDEHFEEVVEGGQTVRHKGIYILPNLFTTGNLFCGFYAIISAQAGFYAAACISVLVAMVLDGLDGRVARMTNTQSKFGEQYDSLADMVTFGVAPAMVAYSWALSDMGKVGWMVAFIYAACAALRLARFNAQIEETDSRYFTGLASPAAAALVIGMVWALSDFGIDGETTVLVSFLGALITGGAGVLMVSNIQYQSFKKIDLRGRVHFIFLLVMVLCFAVVFTDPPRVLMLIFLAYACSGPVTAIMRIGKHDKKEASSN</sequence>
<evidence type="ECO:0000256" key="7">
    <source>
        <dbReference type="ARBA" id="ARBA00022679"/>
    </source>
</evidence>
<dbReference type="GO" id="GO:0003882">
    <property type="term" value="F:CDP-diacylglycerol-serine O-phosphatidyltransferase activity"/>
    <property type="evidence" value="ECO:0007669"/>
    <property type="project" value="UniProtKB-EC"/>
</dbReference>
<evidence type="ECO:0000256" key="5">
    <source>
        <dbReference type="ARBA" id="ARBA00017171"/>
    </source>
</evidence>
<dbReference type="Gene3D" id="1.20.120.1760">
    <property type="match status" value="1"/>
</dbReference>
<reference evidence="17 18" key="1">
    <citation type="submission" date="2014-06" db="EMBL/GenBank/DDBJ databases">
        <title>Whole Genome Sequences of Three Symbiotic Endozoicomonas Bacteria.</title>
        <authorList>
            <person name="Neave M.J."/>
            <person name="Apprill A."/>
            <person name="Voolstra C.R."/>
        </authorList>
    </citation>
    <scope>NUCLEOTIDE SEQUENCE [LARGE SCALE GENOMIC DNA]</scope>
    <source>
        <strain evidence="17 18">LMG 24815</strain>
    </source>
</reference>
<evidence type="ECO:0000256" key="1">
    <source>
        <dbReference type="ARBA" id="ARBA00000287"/>
    </source>
</evidence>
<dbReference type="GO" id="GO:0012505">
    <property type="term" value="C:endomembrane system"/>
    <property type="evidence" value="ECO:0007669"/>
    <property type="project" value="UniProtKB-SubCell"/>
</dbReference>
<keyword evidence="18" id="KW-1185">Reference proteome</keyword>
<proteinExistence type="inferred from homology"/>
<dbReference type="NCBIfam" id="TIGR00473">
    <property type="entry name" value="pssA"/>
    <property type="match status" value="1"/>
</dbReference>
<gene>
    <name evidence="17" type="ORF">GZ77_19605</name>
</gene>